<dbReference type="CDD" id="cd05403">
    <property type="entry name" value="NT_KNTase_like"/>
    <property type="match status" value="1"/>
</dbReference>
<protein>
    <submittedName>
        <fullName evidence="2">DNA polymerase, beta domain protein region</fullName>
    </submittedName>
</protein>
<reference evidence="3" key="1">
    <citation type="journal article" date="2009" name="Proc. Natl. Acad. Sci. U.S.A.">
        <title>Biogeography of the Sulfolobus islandicus pan-genome.</title>
        <authorList>
            <person name="Reno M.L."/>
            <person name="Held N.L."/>
            <person name="Fields C.J."/>
            <person name="Burke P.V."/>
            <person name="Whitaker R.J."/>
        </authorList>
    </citation>
    <scope>NUCLEOTIDE SEQUENCE [LARGE SCALE GENOMIC DNA]</scope>
    <source>
        <strain evidence="3">L.D.8.5 / Lassen #2</strain>
    </source>
</reference>
<dbReference type="HOGENOM" id="CLU_130257_9_1_2"/>
<dbReference type="RefSeq" id="WP_012952524.1">
    <property type="nucleotide sequence ID" value="NC_013769.1"/>
</dbReference>
<feature type="domain" description="Polymerase nucleotidyl transferase" evidence="1">
    <location>
        <begin position="5"/>
        <end position="87"/>
    </location>
</feature>
<sequence>MQFEQFVERVVRYYNGKVSIVLFGSRARGDFWPSSDYDVLIVLDKVNDEIEEASKLYTMKRGFSADIIVVTPDKLELGDVKEMLKHKKVLYDGLGVFKTE</sequence>
<dbReference type="SUPFAM" id="SSF81301">
    <property type="entry name" value="Nucleotidyltransferase"/>
    <property type="match status" value="1"/>
</dbReference>
<accession>D2PI62</accession>
<dbReference type="PANTHER" id="PTHR33933">
    <property type="entry name" value="NUCLEOTIDYLTRANSFERASE"/>
    <property type="match status" value="1"/>
</dbReference>
<name>D2PI62_SACI9</name>
<dbReference type="Pfam" id="PF01909">
    <property type="entry name" value="NTP_transf_2"/>
    <property type="match status" value="1"/>
</dbReference>
<dbReference type="EMBL" id="CP001731">
    <property type="protein sequence ID" value="ADB86556.1"/>
    <property type="molecule type" value="Genomic_DNA"/>
</dbReference>
<organism evidence="2 3">
    <name type="scientific">Saccharolobus islandicus (strain L.D.8.5 / Lassen #2)</name>
    <name type="common">Sulfolobus islandicus</name>
    <dbReference type="NCBI Taxonomy" id="425944"/>
    <lineage>
        <taxon>Archaea</taxon>
        <taxon>Thermoproteota</taxon>
        <taxon>Thermoprotei</taxon>
        <taxon>Sulfolobales</taxon>
        <taxon>Sulfolobaceae</taxon>
        <taxon>Saccharolobus</taxon>
    </lineage>
</organism>
<dbReference type="Gene3D" id="3.30.460.10">
    <property type="entry name" value="Beta Polymerase, domain 2"/>
    <property type="match status" value="1"/>
</dbReference>
<dbReference type="InterPro" id="IPR043519">
    <property type="entry name" value="NT_sf"/>
</dbReference>
<evidence type="ECO:0000313" key="2">
    <source>
        <dbReference type="EMBL" id="ADB86556.1"/>
    </source>
</evidence>
<dbReference type="KEGG" id="sii:LD85_0842"/>
<dbReference type="InterPro" id="IPR002934">
    <property type="entry name" value="Polymerase_NTP_transf_dom"/>
</dbReference>
<dbReference type="Proteomes" id="UP000001404">
    <property type="component" value="Chromosome"/>
</dbReference>
<proteinExistence type="predicted"/>
<dbReference type="GO" id="GO:0016779">
    <property type="term" value="F:nucleotidyltransferase activity"/>
    <property type="evidence" value="ECO:0007669"/>
    <property type="project" value="InterPro"/>
</dbReference>
<dbReference type="InterPro" id="IPR052548">
    <property type="entry name" value="Type_VII_TA_antitoxin"/>
</dbReference>
<evidence type="ECO:0000259" key="1">
    <source>
        <dbReference type="Pfam" id="PF01909"/>
    </source>
</evidence>
<dbReference type="PANTHER" id="PTHR33933:SF3">
    <property type="entry name" value="PROTEIN ADENYLYLTRANSFERASE MJ0604-RELATED"/>
    <property type="match status" value="1"/>
</dbReference>
<dbReference type="AlphaFoldDB" id="D2PI62"/>
<evidence type="ECO:0000313" key="3">
    <source>
        <dbReference type="Proteomes" id="UP000001404"/>
    </source>
</evidence>
<gene>
    <name evidence="2" type="ordered locus">LD85_0842</name>
</gene>